<comment type="caution">
    <text evidence="1">The sequence shown here is derived from an EMBL/GenBank/DDBJ whole genome shotgun (WGS) entry which is preliminary data.</text>
</comment>
<dbReference type="EMBL" id="VDLU01000002">
    <property type="protein sequence ID" value="TNJ29141.1"/>
    <property type="molecule type" value="Genomic_DNA"/>
</dbReference>
<dbReference type="AlphaFoldDB" id="A0A4Z1T9E4"/>
<proteinExistence type="predicted"/>
<dbReference type="VEuPathDB" id="GiardiaDB:GMRT_jh004"/>
<evidence type="ECO:0000313" key="2">
    <source>
        <dbReference type="Proteomes" id="UP000315496"/>
    </source>
</evidence>
<evidence type="ECO:0000313" key="1">
    <source>
        <dbReference type="EMBL" id="TNJ29141.1"/>
    </source>
</evidence>
<accession>A0A4Z1T9E4</accession>
<name>A0A4Z1T9E4_GIAMU</name>
<sequence>MQCFVPELAINISTLSNEELIALLRYLIDLRGPESFNQVLHEYQEQPERNSAASLFASGSPQRIIQDTEYFDLLANDAKKAIAGGHTQTGG</sequence>
<dbReference type="Proteomes" id="UP000315496">
    <property type="component" value="Chromosome 2"/>
</dbReference>
<protein>
    <submittedName>
        <fullName evidence="1">Uncharacterized protein</fullName>
    </submittedName>
</protein>
<reference evidence="1 2" key="1">
    <citation type="submission" date="2019-05" db="EMBL/GenBank/DDBJ databases">
        <title>The compact genome of Giardia muris reveals important steps in the evolution of intestinal protozoan parasites.</title>
        <authorList>
            <person name="Xu F."/>
            <person name="Jimenez-Gonzalez A."/>
            <person name="Einarsson E."/>
            <person name="Astvaldsson A."/>
            <person name="Peirasmaki D."/>
            <person name="Eckmann L."/>
            <person name="Andersson J.O."/>
            <person name="Svard S.G."/>
            <person name="Jerlstrom-Hultqvist J."/>
        </authorList>
    </citation>
    <scope>NUCLEOTIDE SEQUENCE [LARGE SCALE GENOMIC DNA]</scope>
    <source>
        <strain evidence="1 2">Roberts-Thomson</strain>
    </source>
</reference>
<organism evidence="1 2">
    <name type="scientific">Giardia muris</name>
    <dbReference type="NCBI Taxonomy" id="5742"/>
    <lineage>
        <taxon>Eukaryota</taxon>
        <taxon>Metamonada</taxon>
        <taxon>Diplomonadida</taxon>
        <taxon>Hexamitidae</taxon>
        <taxon>Giardiinae</taxon>
        <taxon>Giardia</taxon>
    </lineage>
</organism>
<gene>
    <name evidence="1" type="ORF">GMRT_jh004</name>
</gene>
<keyword evidence="2" id="KW-1185">Reference proteome</keyword>